<evidence type="ECO:0000256" key="1">
    <source>
        <dbReference type="ARBA" id="ARBA00000024"/>
    </source>
</evidence>
<dbReference type="InterPro" id="IPR002496">
    <property type="entry name" value="PRib_AMP_CycHydrolase_dom"/>
</dbReference>
<sequence>MSEYSTAEQALDRAVFNEQGLLPAVIQQWDTGEMLMLGWMDREALRRTLTEGRVTFWSRSRREYWRKGDTSGHAQYVREAALDCDADTLLVKVEQIGAACHTGTRTCFDGDPIEVVVGHPPND</sequence>
<accession>A0ABV5SQ41</accession>
<feature type="domain" description="Phosphoribosyl-AMP cyclohydrolase" evidence="11">
    <location>
        <begin position="36"/>
        <end position="108"/>
    </location>
</feature>
<dbReference type="NCBIfam" id="NF000768">
    <property type="entry name" value="PRK00051.1"/>
    <property type="match status" value="1"/>
</dbReference>
<evidence type="ECO:0000256" key="2">
    <source>
        <dbReference type="ARBA" id="ARBA00005169"/>
    </source>
</evidence>
<dbReference type="PANTHER" id="PTHR42945">
    <property type="entry name" value="HISTIDINE BIOSYNTHESIS BIFUNCTIONAL PROTEIN"/>
    <property type="match status" value="1"/>
</dbReference>
<evidence type="ECO:0000256" key="8">
    <source>
        <dbReference type="ARBA" id="ARBA00022842"/>
    </source>
</evidence>
<keyword evidence="5 10" id="KW-0479">Metal-binding</keyword>
<organism evidence="12 13">
    <name type="scientific">Agromyces lapidis</name>
    <dbReference type="NCBI Taxonomy" id="279574"/>
    <lineage>
        <taxon>Bacteria</taxon>
        <taxon>Bacillati</taxon>
        <taxon>Actinomycetota</taxon>
        <taxon>Actinomycetes</taxon>
        <taxon>Micrococcales</taxon>
        <taxon>Microbacteriaceae</taxon>
        <taxon>Agromyces</taxon>
    </lineage>
</organism>
<dbReference type="SUPFAM" id="SSF141734">
    <property type="entry name" value="HisI-like"/>
    <property type="match status" value="1"/>
</dbReference>
<feature type="binding site" evidence="10">
    <location>
        <position position="85"/>
    </location>
    <ligand>
        <name>Mg(2+)</name>
        <dbReference type="ChEBI" id="CHEBI:18420"/>
    </ligand>
</feature>
<comment type="pathway">
    <text evidence="2 10">Amino-acid biosynthesis; L-histidine biosynthesis; L-histidine from 5-phospho-alpha-D-ribose 1-diphosphate: step 3/9.</text>
</comment>
<comment type="cofactor">
    <cofactor evidence="10">
        <name>Zn(2+)</name>
        <dbReference type="ChEBI" id="CHEBI:29105"/>
    </cofactor>
    <text evidence="10">Binds 1 zinc ion per subunit.</text>
</comment>
<protein>
    <recommendedName>
        <fullName evidence="10">Phosphoribosyl-AMP cyclohydrolase</fullName>
        <shortName evidence="10">PRA-CH</shortName>
        <ecNumber evidence="10">3.5.4.19</ecNumber>
    </recommendedName>
</protein>
<feature type="binding site" evidence="10">
    <location>
        <position position="87"/>
    </location>
    <ligand>
        <name>Mg(2+)</name>
        <dbReference type="ChEBI" id="CHEBI:18420"/>
    </ligand>
</feature>
<evidence type="ECO:0000313" key="13">
    <source>
        <dbReference type="Proteomes" id="UP001589667"/>
    </source>
</evidence>
<comment type="function">
    <text evidence="10">Catalyzes the hydrolysis of the adenine ring of phosphoribosyl-AMP.</text>
</comment>
<evidence type="ECO:0000256" key="7">
    <source>
        <dbReference type="ARBA" id="ARBA00022833"/>
    </source>
</evidence>
<comment type="caution">
    <text evidence="12">The sequence shown here is derived from an EMBL/GenBank/DDBJ whole genome shotgun (WGS) entry which is preliminary data.</text>
</comment>
<evidence type="ECO:0000256" key="3">
    <source>
        <dbReference type="ARBA" id="ARBA00022490"/>
    </source>
</evidence>
<dbReference type="EC" id="3.5.4.19" evidence="10"/>
<dbReference type="GO" id="GO:0004635">
    <property type="term" value="F:phosphoribosyl-AMP cyclohydrolase activity"/>
    <property type="evidence" value="ECO:0007669"/>
    <property type="project" value="UniProtKB-EC"/>
</dbReference>
<evidence type="ECO:0000256" key="10">
    <source>
        <dbReference type="HAMAP-Rule" id="MF_01021"/>
    </source>
</evidence>
<evidence type="ECO:0000313" key="12">
    <source>
        <dbReference type="EMBL" id="MFB9642453.1"/>
    </source>
</evidence>
<feature type="binding site" evidence="10">
    <location>
        <position position="83"/>
    </location>
    <ligand>
        <name>Mg(2+)</name>
        <dbReference type="ChEBI" id="CHEBI:18420"/>
    </ligand>
</feature>
<comment type="catalytic activity">
    <reaction evidence="1 10">
        <text>1-(5-phospho-beta-D-ribosyl)-5'-AMP + H2O = 1-(5-phospho-beta-D-ribosyl)-5-[(5-phospho-beta-D-ribosylamino)methylideneamino]imidazole-4-carboxamide</text>
        <dbReference type="Rhea" id="RHEA:20049"/>
        <dbReference type="ChEBI" id="CHEBI:15377"/>
        <dbReference type="ChEBI" id="CHEBI:58435"/>
        <dbReference type="ChEBI" id="CHEBI:59457"/>
        <dbReference type="EC" id="3.5.4.19"/>
    </reaction>
</comment>
<evidence type="ECO:0000256" key="9">
    <source>
        <dbReference type="ARBA" id="ARBA00023102"/>
    </source>
</evidence>
<dbReference type="InterPro" id="IPR038019">
    <property type="entry name" value="PRib_AMP_CycHydrolase_sf"/>
</dbReference>
<keyword evidence="8 10" id="KW-0460">Magnesium</keyword>
<keyword evidence="3 10" id="KW-0963">Cytoplasm</keyword>
<comment type="similarity">
    <text evidence="10">Belongs to the PRA-CH family.</text>
</comment>
<feature type="binding site" evidence="10">
    <location>
        <position position="107"/>
    </location>
    <ligand>
        <name>Zn(2+)</name>
        <dbReference type="ChEBI" id="CHEBI:29105"/>
        <note>ligand shared between dimeric partners</note>
    </ligand>
</feature>
<keyword evidence="4 10" id="KW-0028">Amino-acid biosynthesis</keyword>
<name>A0ABV5SQ41_9MICO</name>
<dbReference type="RefSeq" id="WP_157424162.1">
    <property type="nucleotide sequence ID" value="NZ_BAAANI010000001.1"/>
</dbReference>
<gene>
    <name evidence="10 12" type="primary">hisI</name>
    <name evidence="12" type="ORF">ACFFQV_09165</name>
</gene>
<dbReference type="PANTHER" id="PTHR42945:SF11">
    <property type="entry name" value="PHOSPHORIBOSYL-AMP CYCLOHYDROLASE"/>
    <property type="match status" value="1"/>
</dbReference>
<comment type="subcellular location">
    <subcellularLocation>
        <location evidence="10">Cytoplasm</location>
    </subcellularLocation>
</comment>
<evidence type="ECO:0000256" key="6">
    <source>
        <dbReference type="ARBA" id="ARBA00022801"/>
    </source>
</evidence>
<feature type="binding site" evidence="10">
    <location>
        <position position="84"/>
    </location>
    <ligand>
        <name>Zn(2+)</name>
        <dbReference type="ChEBI" id="CHEBI:29105"/>
        <note>ligand shared between dimeric partners</note>
    </ligand>
</feature>
<feature type="binding site" evidence="10">
    <location>
        <position position="100"/>
    </location>
    <ligand>
        <name>Zn(2+)</name>
        <dbReference type="ChEBI" id="CHEBI:29105"/>
        <note>ligand shared between dimeric partners</note>
    </ligand>
</feature>
<keyword evidence="7 10" id="KW-0862">Zinc</keyword>
<keyword evidence="13" id="KW-1185">Reference proteome</keyword>
<dbReference type="EMBL" id="JBHMBL010000001">
    <property type="protein sequence ID" value="MFB9642453.1"/>
    <property type="molecule type" value="Genomic_DNA"/>
</dbReference>
<reference evidence="12 13" key="1">
    <citation type="submission" date="2024-09" db="EMBL/GenBank/DDBJ databases">
        <authorList>
            <person name="Sun Q."/>
            <person name="Mori K."/>
        </authorList>
    </citation>
    <scope>NUCLEOTIDE SEQUENCE [LARGE SCALE GENOMIC DNA]</scope>
    <source>
        <strain evidence="12 13">JCM 14321</strain>
    </source>
</reference>
<dbReference type="Pfam" id="PF01502">
    <property type="entry name" value="PRA-CH"/>
    <property type="match status" value="1"/>
</dbReference>
<keyword evidence="9 10" id="KW-0368">Histidine biosynthesis</keyword>
<dbReference type="InterPro" id="IPR026660">
    <property type="entry name" value="PRA-CH"/>
</dbReference>
<comment type="subunit">
    <text evidence="10">Homodimer.</text>
</comment>
<evidence type="ECO:0000259" key="11">
    <source>
        <dbReference type="Pfam" id="PF01502"/>
    </source>
</evidence>
<comment type="cofactor">
    <cofactor evidence="10">
        <name>Mg(2+)</name>
        <dbReference type="ChEBI" id="CHEBI:18420"/>
    </cofactor>
    <text evidence="10">Binds 1 Mg(2+) ion per subunit.</text>
</comment>
<dbReference type="Gene3D" id="3.10.20.810">
    <property type="entry name" value="Phosphoribosyl-AMP cyclohydrolase"/>
    <property type="match status" value="1"/>
</dbReference>
<dbReference type="Proteomes" id="UP001589667">
    <property type="component" value="Unassembled WGS sequence"/>
</dbReference>
<evidence type="ECO:0000256" key="4">
    <source>
        <dbReference type="ARBA" id="ARBA00022605"/>
    </source>
</evidence>
<dbReference type="HAMAP" id="MF_01021">
    <property type="entry name" value="HisI"/>
    <property type="match status" value="1"/>
</dbReference>
<proteinExistence type="inferred from homology"/>
<evidence type="ECO:0000256" key="5">
    <source>
        <dbReference type="ARBA" id="ARBA00022723"/>
    </source>
</evidence>
<keyword evidence="6 10" id="KW-0378">Hydrolase</keyword>